<evidence type="ECO:0000256" key="5">
    <source>
        <dbReference type="ARBA" id="ARBA00023136"/>
    </source>
</evidence>
<dbReference type="SUPFAM" id="SSF103473">
    <property type="entry name" value="MFS general substrate transporter"/>
    <property type="match status" value="1"/>
</dbReference>
<dbReference type="InterPro" id="IPR011701">
    <property type="entry name" value="MFS"/>
</dbReference>
<dbReference type="GO" id="GO:0022857">
    <property type="term" value="F:transmembrane transporter activity"/>
    <property type="evidence" value="ECO:0007669"/>
    <property type="project" value="InterPro"/>
</dbReference>
<dbReference type="AlphaFoldDB" id="A0A4Y7T7Q8"/>
<keyword evidence="9" id="KW-1185">Reference proteome</keyword>
<keyword evidence="4 7" id="KW-1133">Transmembrane helix</keyword>
<feature type="transmembrane region" description="Helical" evidence="7">
    <location>
        <begin position="276"/>
        <end position="297"/>
    </location>
</feature>
<feature type="transmembrane region" description="Helical" evidence="7">
    <location>
        <begin position="245"/>
        <end position="264"/>
    </location>
</feature>
<evidence type="ECO:0000313" key="8">
    <source>
        <dbReference type="EMBL" id="TEB29988.1"/>
    </source>
</evidence>
<evidence type="ECO:0000256" key="7">
    <source>
        <dbReference type="SAM" id="Phobius"/>
    </source>
</evidence>
<evidence type="ECO:0000256" key="6">
    <source>
        <dbReference type="SAM" id="MobiDB-lite"/>
    </source>
</evidence>
<dbReference type="Pfam" id="PF07690">
    <property type="entry name" value="MFS_1"/>
    <property type="match status" value="1"/>
</dbReference>
<proteinExistence type="predicted"/>
<comment type="caution">
    <text evidence="8">The sequence shown here is derived from an EMBL/GenBank/DDBJ whole genome shotgun (WGS) entry which is preliminary data.</text>
</comment>
<dbReference type="EMBL" id="QPFP01000025">
    <property type="protein sequence ID" value="TEB29988.1"/>
    <property type="molecule type" value="Genomic_DNA"/>
</dbReference>
<evidence type="ECO:0000256" key="1">
    <source>
        <dbReference type="ARBA" id="ARBA00004141"/>
    </source>
</evidence>
<gene>
    <name evidence="8" type="ORF">FA13DRAFT_1631575</name>
</gene>
<name>A0A4Y7T7Q8_COPMI</name>
<feature type="compositionally biased region" description="Low complexity" evidence="6">
    <location>
        <begin position="14"/>
        <end position="27"/>
    </location>
</feature>
<feature type="transmembrane region" description="Helical" evidence="7">
    <location>
        <begin position="357"/>
        <end position="379"/>
    </location>
</feature>
<evidence type="ECO:0000256" key="2">
    <source>
        <dbReference type="ARBA" id="ARBA00022448"/>
    </source>
</evidence>
<accession>A0A4Y7T7Q8</accession>
<dbReference type="FunFam" id="1.20.1250.20:FF:000106">
    <property type="entry name" value="MFS transporter, putative"/>
    <property type="match status" value="1"/>
</dbReference>
<dbReference type="GO" id="GO:0016020">
    <property type="term" value="C:membrane"/>
    <property type="evidence" value="ECO:0007669"/>
    <property type="project" value="UniProtKB-SubCell"/>
</dbReference>
<evidence type="ECO:0000313" key="9">
    <source>
        <dbReference type="Proteomes" id="UP000298030"/>
    </source>
</evidence>
<dbReference type="STRING" id="71717.A0A4Y7T7Q8"/>
<feature type="transmembrane region" description="Helical" evidence="7">
    <location>
        <begin position="213"/>
        <end position="233"/>
    </location>
</feature>
<evidence type="ECO:0000256" key="3">
    <source>
        <dbReference type="ARBA" id="ARBA00022692"/>
    </source>
</evidence>
<keyword evidence="2" id="KW-0813">Transport</keyword>
<comment type="subcellular location">
    <subcellularLocation>
        <location evidence="1">Membrane</location>
        <topology evidence="1">Multi-pass membrane protein</topology>
    </subcellularLocation>
</comment>
<keyword evidence="5 7" id="KW-0472">Membrane</keyword>
<dbReference type="InterPro" id="IPR036259">
    <property type="entry name" value="MFS_trans_sf"/>
</dbReference>
<dbReference type="Gene3D" id="1.20.1250.20">
    <property type="entry name" value="MFS general substrate transporter like domains"/>
    <property type="match status" value="1"/>
</dbReference>
<feature type="transmembrane region" description="Helical" evidence="7">
    <location>
        <begin position="391"/>
        <end position="409"/>
    </location>
</feature>
<reference evidence="8 9" key="1">
    <citation type="journal article" date="2019" name="Nat. Ecol. Evol.">
        <title>Megaphylogeny resolves global patterns of mushroom evolution.</title>
        <authorList>
            <person name="Varga T."/>
            <person name="Krizsan K."/>
            <person name="Foldi C."/>
            <person name="Dima B."/>
            <person name="Sanchez-Garcia M."/>
            <person name="Sanchez-Ramirez S."/>
            <person name="Szollosi G.J."/>
            <person name="Szarkandi J.G."/>
            <person name="Papp V."/>
            <person name="Albert L."/>
            <person name="Andreopoulos W."/>
            <person name="Angelini C."/>
            <person name="Antonin V."/>
            <person name="Barry K.W."/>
            <person name="Bougher N.L."/>
            <person name="Buchanan P."/>
            <person name="Buyck B."/>
            <person name="Bense V."/>
            <person name="Catcheside P."/>
            <person name="Chovatia M."/>
            <person name="Cooper J."/>
            <person name="Damon W."/>
            <person name="Desjardin D."/>
            <person name="Finy P."/>
            <person name="Geml J."/>
            <person name="Haridas S."/>
            <person name="Hughes K."/>
            <person name="Justo A."/>
            <person name="Karasinski D."/>
            <person name="Kautmanova I."/>
            <person name="Kiss B."/>
            <person name="Kocsube S."/>
            <person name="Kotiranta H."/>
            <person name="LaButti K.M."/>
            <person name="Lechner B.E."/>
            <person name="Liimatainen K."/>
            <person name="Lipzen A."/>
            <person name="Lukacs Z."/>
            <person name="Mihaltcheva S."/>
            <person name="Morgado L.N."/>
            <person name="Niskanen T."/>
            <person name="Noordeloos M.E."/>
            <person name="Ohm R.A."/>
            <person name="Ortiz-Santana B."/>
            <person name="Ovrebo C."/>
            <person name="Racz N."/>
            <person name="Riley R."/>
            <person name="Savchenko A."/>
            <person name="Shiryaev A."/>
            <person name="Soop K."/>
            <person name="Spirin V."/>
            <person name="Szebenyi C."/>
            <person name="Tomsovsky M."/>
            <person name="Tulloss R.E."/>
            <person name="Uehling J."/>
            <person name="Grigoriev I.V."/>
            <person name="Vagvolgyi C."/>
            <person name="Papp T."/>
            <person name="Martin F.M."/>
            <person name="Miettinen O."/>
            <person name="Hibbett D.S."/>
            <person name="Nagy L.G."/>
        </authorList>
    </citation>
    <scope>NUCLEOTIDE SEQUENCE [LARGE SCALE GENOMIC DNA]</scope>
    <source>
        <strain evidence="8 9">FP101781</strain>
    </source>
</reference>
<feature type="transmembrane region" description="Helical" evidence="7">
    <location>
        <begin position="515"/>
        <end position="532"/>
    </location>
</feature>
<dbReference type="FunFam" id="1.20.1250.20:FF:000247">
    <property type="entry name" value="MFS general substrate transporter"/>
    <property type="match status" value="1"/>
</dbReference>
<protein>
    <submittedName>
        <fullName evidence="8">Allantoate permease</fullName>
    </submittedName>
</protein>
<dbReference type="PANTHER" id="PTHR43791">
    <property type="entry name" value="PERMEASE-RELATED"/>
    <property type="match status" value="1"/>
</dbReference>
<feature type="region of interest" description="Disordered" evidence="6">
    <location>
        <begin position="1"/>
        <end position="40"/>
    </location>
</feature>
<dbReference type="Proteomes" id="UP000298030">
    <property type="component" value="Unassembled WGS sequence"/>
</dbReference>
<dbReference type="PANTHER" id="PTHR43791:SF65">
    <property type="entry name" value="MAJOR FACILITATOR SUPERFAMILY (MFS) PROFILE DOMAIN-CONTAINING PROTEIN-RELATED"/>
    <property type="match status" value="1"/>
</dbReference>
<evidence type="ECO:0000256" key="4">
    <source>
        <dbReference type="ARBA" id="ARBA00022989"/>
    </source>
</evidence>
<sequence>MSPSPPSEPEKVGSSQASSISSLSKAKLANEKDVSTDDLVDEEPTPFRWTDYLTGRKRAPLDLDAISTRRSVFDDPTLGEHYLPRAEYENKHRFDLNARWTYREERALVRKIDWRVMLWAAVSFSALNLDRNNLTQANTDNFLPDLGMTTNDFNLGNTVFRLAFLCAELPSQLVSKRLGPDVWIPTQMCAWAIVTMFQFFLTGKTTFLVTRALLGFMQGGFIPDLILYLSYFYTKNELPLRLSVFWMSSNVCSILGSFIAYGVLHMRGVLGRAGWRWLFLVEGGITLLVGIATFFMMPPGPTQTRSWFRPKGWFSEREEVIAVTRVLRDDPSKGDMHNRQALTPRKLGRALTDYDLWPLYIIGLTFGIPASPPSQYLTLSLRNLGFSTFQTNLLAIPYNVATIVTMFAITVVSETVNDRSYVSMMENFWILPFLIALRALPNKPNPWVYYGLATGLLSYPYTHPIQVGWCSRNAGGVASRTVNASLYNMFVQTSSIIASNVYRKDDAPNYRRGNSWLIGICAFNCFILYPGVKQYYRWRNRTKAAVWDAMTPEEQANYLATTKDRGNRRLDFQFAH</sequence>
<dbReference type="OrthoDB" id="1935484at2759"/>
<organism evidence="8 9">
    <name type="scientific">Coprinellus micaceus</name>
    <name type="common">Glistening ink-cap mushroom</name>
    <name type="synonym">Coprinus micaceus</name>
    <dbReference type="NCBI Taxonomy" id="71717"/>
    <lineage>
        <taxon>Eukaryota</taxon>
        <taxon>Fungi</taxon>
        <taxon>Dikarya</taxon>
        <taxon>Basidiomycota</taxon>
        <taxon>Agaricomycotina</taxon>
        <taxon>Agaricomycetes</taxon>
        <taxon>Agaricomycetidae</taxon>
        <taxon>Agaricales</taxon>
        <taxon>Agaricineae</taxon>
        <taxon>Psathyrellaceae</taxon>
        <taxon>Coprinellus</taxon>
    </lineage>
</organism>
<keyword evidence="3 7" id="KW-0812">Transmembrane</keyword>